<dbReference type="AlphaFoldDB" id="A0AAD9YA97"/>
<dbReference type="EMBL" id="VYYT01000223">
    <property type="protein sequence ID" value="KAK2754979.1"/>
    <property type="molecule type" value="Genomic_DNA"/>
</dbReference>
<organism evidence="2 3">
    <name type="scientific">Colletotrichum kahawae</name>
    <name type="common">Coffee berry disease fungus</name>
    <dbReference type="NCBI Taxonomy" id="34407"/>
    <lineage>
        <taxon>Eukaryota</taxon>
        <taxon>Fungi</taxon>
        <taxon>Dikarya</taxon>
        <taxon>Ascomycota</taxon>
        <taxon>Pezizomycotina</taxon>
        <taxon>Sordariomycetes</taxon>
        <taxon>Hypocreomycetidae</taxon>
        <taxon>Glomerellales</taxon>
        <taxon>Glomerellaceae</taxon>
        <taxon>Colletotrichum</taxon>
        <taxon>Colletotrichum gloeosporioides species complex</taxon>
    </lineage>
</organism>
<accession>A0AAD9YA97</accession>
<feature type="compositionally biased region" description="Basic and acidic residues" evidence="1">
    <location>
        <begin position="1"/>
        <end position="28"/>
    </location>
</feature>
<evidence type="ECO:0000313" key="2">
    <source>
        <dbReference type="EMBL" id="KAK2754979.1"/>
    </source>
</evidence>
<gene>
    <name evidence="2" type="ORF">CKAH01_05993</name>
</gene>
<keyword evidence="3" id="KW-1185">Reference proteome</keyword>
<comment type="caution">
    <text evidence="2">The sequence shown here is derived from an EMBL/GenBank/DDBJ whole genome shotgun (WGS) entry which is preliminary data.</text>
</comment>
<name>A0AAD9YA97_COLKA</name>
<sequence>MRPGLRDKDSTESSHLESSRADDVRLDTLDGEGGQAKSPNAGHRRCSSSPKPARKDPVTAAPAIHKA</sequence>
<reference evidence="2" key="1">
    <citation type="submission" date="2023-02" db="EMBL/GenBank/DDBJ databases">
        <title>Colletotrichum kahawae CIFC_Que2 genome sequencing and assembly.</title>
        <authorList>
            <person name="Baroncelli R."/>
        </authorList>
    </citation>
    <scope>NUCLEOTIDE SEQUENCE</scope>
    <source>
        <strain evidence="2">CIFC_Que2</strain>
    </source>
</reference>
<feature type="region of interest" description="Disordered" evidence="1">
    <location>
        <begin position="1"/>
        <end position="67"/>
    </location>
</feature>
<evidence type="ECO:0000256" key="1">
    <source>
        <dbReference type="SAM" id="MobiDB-lite"/>
    </source>
</evidence>
<proteinExistence type="predicted"/>
<dbReference type="Proteomes" id="UP001281614">
    <property type="component" value="Unassembled WGS sequence"/>
</dbReference>
<evidence type="ECO:0000313" key="3">
    <source>
        <dbReference type="Proteomes" id="UP001281614"/>
    </source>
</evidence>
<protein>
    <submittedName>
        <fullName evidence="2">Uncharacterized protein</fullName>
    </submittedName>
</protein>